<reference evidence="1" key="1">
    <citation type="submission" date="2021-03" db="EMBL/GenBank/DDBJ databases">
        <title>Draft genome sequence of rust myrtle Austropuccinia psidii MF-1, a brazilian biotype.</title>
        <authorList>
            <person name="Quecine M.C."/>
            <person name="Pachon D.M.R."/>
            <person name="Bonatelli M.L."/>
            <person name="Correr F.H."/>
            <person name="Franceschini L.M."/>
            <person name="Leite T.F."/>
            <person name="Margarido G.R.A."/>
            <person name="Almeida C.A."/>
            <person name="Ferrarezi J.A."/>
            <person name="Labate C.A."/>
        </authorList>
    </citation>
    <scope>NUCLEOTIDE SEQUENCE</scope>
    <source>
        <strain evidence="1">MF-1</strain>
    </source>
</reference>
<gene>
    <name evidence="1" type="ORF">O181_022959</name>
</gene>
<keyword evidence="2" id="KW-1185">Reference proteome</keyword>
<accession>A0A9Q3CFS9</accession>
<dbReference type="AlphaFoldDB" id="A0A9Q3CFS9"/>
<evidence type="ECO:0000313" key="1">
    <source>
        <dbReference type="EMBL" id="MBW0483244.1"/>
    </source>
</evidence>
<dbReference type="Proteomes" id="UP000765509">
    <property type="component" value="Unassembled WGS sequence"/>
</dbReference>
<sequence length="179" mass="19559">MLTCPHCTHHSLCFHTPAPYHPYTHKVPSQHASNAACHPYARVVPSRHASNAAYHPSAHIVPSQHPHTGLILMLLQRPQDETTILPPISVLTTPYASAPPPYLLHCLQLLCSHSTLKICLQACTQPLLPSLCSGIRSIGYSGLLAYTMNAITEICGVAFSSKRLLVEIGRDIHNVVVRV</sequence>
<comment type="caution">
    <text evidence="1">The sequence shown here is derived from an EMBL/GenBank/DDBJ whole genome shotgun (WGS) entry which is preliminary data.</text>
</comment>
<evidence type="ECO:0000313" key="2">
    <source>
        <dbReference type="Proteomes" id="UP000765509"/>
    </source>
</evidence>
<organism evidence="1 2">
    <name type="scientific">Austropuccinia psidii MF-1</name>
    <dbReference type="NCBI Taxonomy" id="1389203"/>
    <lineage>
        <taxon>Eukaryota</taxon>
        <taxon>Fungi</taxon>
        <taxon>Dikarya</taxon>
        <taxon>Basidiomycota</taxon>
        <taxon>Pucciniomycotina</taxon>
        <taxon>Pucciniomycetes</taxon>
        <taxon>Pucciniales</taxon>
        <taxon>Sphaerophragmiaceae</taxon>
        <taxon>Austropuccinia</taxon>
    </lineage>
</organism>
<dbReference type="EMBL" id="AVOT02007143">
    <property type="protein sequence ID" value="MBW0483244.1"/>
    <property type="molecule type" value="Genomic_DNA"/>
</dbReference>
<dbReference type="OrthoDB" id="538223at2759"/>
<protein>
    <submittedName>
        <fullName evidence="1">Uncharacterized protein</fullName>
    </submittedName>
</protein>
<name>A0A9Q3CFS9_9BASI</name>
<proteinExistence type="predicted"/>